<organism evidence="6">
    <name type="scientific">Rhodosorus marinus</name>
    <dbReference type="NCBI Taxonomy" id="101924"/>
    <lineage>
        <taxon>Eukaryota</taxon>
        <taxon>Rhodophyta</taxon>
        <taxon>Stylonematophyceae</taxon>
        <taxon>Stylonematales</taxon>
        <taxon>Stylonemataceae</taxon>
        <taxon>Rhodosorus</taxon>
    </lineage>
</organism>
<dbReference type="Gene3D" id="3.30.40.10">
    <property type="entry name" value="Zinc/RING finger domain, C3HC4 (zinc finger)"/>
    <property type="match status" value="2"/>
</dbReference>
<dbReference type="PANTHER" id="PTHR24007">
    <property type="entry name" value="BRCA1-ASSOCIATED PROTEIN"/>
    <property type="match status" value="1"/>
</dbReference>
<gene>
    <name evidence="6" type="ORF">RMAR00112_LOCUS824</name>
</gene>
<dbReference type="SMART" id="SM00184">
    <property type="entry name" value="RING"/>
    <property type="match status" value="1"/>
</dbReference>
<protein>
    <recommendedName>
        <fullName evidence="7">UBP-type domain-containing protein</fullName>
    </recommendedName>
</protein>
<dbReference type="EMBL" id="HBHW01001036">
    <property type="protein sequence ID" value="CAE0032884.1"/>
    <property type="molecule type" value="Transcribed_RNA"/>
</dbReference>
<feature type="coiled-coil region" evidence="2">
    <location>
        <begin position="453"/>
        <end position="568"/>
    </location>
</feature>
<keyword evidence="1" id="KW-0863">Zinc-finger</keyword>
<accession>A0A7S2ZBB7</accession>
<dbReference type="InterPro" id="IPR001607">
    <property type="entry name" value="Znf_UBP"/>
</dbReference>
<keyword evidence="1" id="KW-0479">Metal-binding</keyword>
<evidence type="ECO:0008006" key="7">
    <source>
        <dbReference type="Google" id="ProtNLM"/>
    </source>
</evidence>
<proteinExistence type="predicted"/>
<dbReference type="PANTHER" id="PTHR24007:SF7">
    <property type="entry name" value="BRCA1-ASSOCIATED PROTEIN"/>
    <property type="match status" value="1"/>
</dbReference>
<evidence type="ECO:0000259" key="4">
    <source>
        <dbReference type="PROSITE" id="PS50089"/>
    </source>
</evidence>
<dbReference type="GO" id="GO:0007265">
    <property type="term" value="P:Ras protein signal transduction"/>
    <property type="evidence" value="ECO:0007669"/>
    <property type="project" value="TreeGrafter"/>
</dbReference>
<name>A0A7S2ZBB7_9RHOD</name>
<dbReference type="GO" id="GO:0016567">
    <property type="term" value="P:protein ubiquitination"/>
    <property type="evidence" value="ECO:0007669"/>
    <property type="project" value="TreeGrafter"/>
</dbReference>
<dbReference type="SUPFAM" id="SSF57850">
    <property type="entry name" value="RING/U-box"/>
    <property type="match status" value="1"/>
</dbReference>
<keyword evidence="1" id="KW-0862">Zinc</keyword>
<feature type="region of interest" description="Disordered" evidence="3">
    <location>
        <begin position="112"/>
        <end position="133"/>
    </location>
</feature>
<reference evidence="6" key="1">
    <citation type="submission" date="2021-01" db="EMBL/GenBank/DDBJ databases">
        <authorList>
            <person name="Corre E."/>
            <person name="Pelletier E."/>
            <person name="Niang G."/>
            <person name="Scheremetjew M."/>
            <person name="Finn R."/>
            <person name="Kale V."/>
            <person name="Holt S."/>
            <person name="Cochrane G."/>
            <person name="Meng A."/>
            <person name="Brown T."/>
            <person name="Cohen L."/>
        </authorList>
    </citation>
    <scope>NUCLEOTIDE SEQUENCE</scope>
    <source>
        <strain evidence="6">CCMP 769</strain>
    </source>
</reference>
<dbReference type="GO" id="GO:0005737">
    <property type="term" value="C:cytoplasm"/>
    <property type="evidence" value="ECO:0007669"/>
    <property type="project" value="TreeGrafter"/>
</dbReference>
<evidence type="ECO:0000313" key="6">
    <source>
        <dbReference type="EMBL" id="CAE0032884.1"/>
    </source>
</evidence>
<dbReference type="Pfam" id="PF02148">
    <property type="entry name" value="zf-UBP"/>
    <property type="match status" value="1"/>
</dbReference>
<dbReference type="AlphaFoldDB" id="A0A7S2ZBB7"/>
<keyword evidence="2" id="KW-0175">Coiled coil</keyword>
<evidence type="ECO:0000256" key="3">
    <source>
        <dbReference type="SAM" id="MobiDB-lite"/>
    </source>
</evidence>
<dbReference type="Pfam" id="PF07576">
    <property type="entry name" value="BRAP2"/>
    <property type="match status" value="1"/>
</dbReference>
<dbReference type="InterPro" id="IPR013083">
    <property type="entry name" value="Znf_RING/FYVE/PHD"/>
</dbReference>
<dbReference type="InterPro" id="IPR001841">
    <property type="entry name" value="Znf_RING"/>
</dbReference>
<feature type="domain" description="RING-type" evidence="4">
    <location>
        <begin position="255"/>
        <end position="332"/>
    </location>
</feature>
<dbReference type="GO" id="GO:0061630">
    <property type="term" value="F:ubiquitin protein ligase activity"/>
    <property type="evidence" value="ECO:0007669"/>
    <property type="project" value="TreeGrafter"/>
</dbReference>
<dbReference type="GO" id="GO:0008270">
    <property type="term" value="F:zinc ion binding"/>
    <property type="evidence" value="ECO:0007669"/>
    <property type="project" value="UniProtKB-KW"/>
</dbReference>
<sequence length="630" mass="69685">MGDCFMFLTVFFGPSAGLQGTRAKRRSRARDFRESAVENNNSQSTGLLKTVLLTLSESFLPPISPTFSAPKISPREEQRARTPFSPCILVLSSNVIEGLGFLEADMAAGSENEERSSAELAGPSPTINFTTGNPQGNLVRGKLQLSSGLRRALRLTILKVPTYMTAADLCHFLALYESKIRCLWLLRDVEERNSYDVLLSFNDETSLTEFAAEYEGKVFSTLGPDRCRLFAATSVTVEGEHSEPKDSSPQDSEKCPICLDVLETGGVSCNSTASLFDNSNTSTSSSGPGGLRNKDSDSAAGEMRSLIVTLCGHSMHIHCLAQWGDNSCPVCRFGLEPSPESSTCQECEVSDSLWMCLICGHVGCGRRVQQHALLHFKKTSHTFSVEIESGKVWDYVGDNFVHRLIASSSEDKIVEVSRNDSTSSVSSQAVAEVHTAHQSLVESVVDSYNRQVTDELDRQRLHYEKQIKEMDRERERRIGKLQEDLKNETELRRKAQELNCKSTKTVEKLRISCAEVEARLKELRKRNTAFKRLQNKVEQGNDNRRTQLEELEQKISKYDSEAILLKEQIRDISLHLNTLDTLVASTADGDSAGEPSSGPSQMGKINSEIAGAAVVGIAPATRRKLRNKRS</sequence>
<dbReference type="InterPro" id="IPR011422">
    <property type="entry name" value="BRAP2/ETP1_RRM"/>
</dbReference>
<dbReference type="PROSITE" id="PS50089">
    <property type="entry name" value="ZF_RING_2"/>
    <property type="match status" value="1"/>
</dbReference>
<feature type="domain" description="UBP-type" evidence="5">
    <location>
        <begin position="326"/>
        <end position="420"/>
    </location>
</feature>
<evidence type="ECO:0000259" key="5">
    <source>
        <dbReference type="PROSITE" id="PS50271"/>
    </source>
</evidence>
<evidence type="ECO:0000256" key="1">
    <source>
        <dbReference type="PROSITE-ProRule" id="PRU00502"/>
    </source>
</evidence>
<dbReference type="SMART" id="SM00290">
    <property type="entry name" value="ZnF_UBP"/>
    <property type="match status" value="1"/>
</dbReference>
<evidence type="ECO:0000256" key="2">
    <source>
        <dbReference type="SAM" id="Coils"/>
    </source>
</evidence>
<dbReference type="PROSITE" id="PS50271">
    <property type="entry name" value="ZF_UBP"/>
    <property type="match status" value="1"/>
</dbReference>